<gene>
    <name evidence="3" type="ORF">WJX72_011625</name>
</gene>
<protein>
    <recommendedName>
        <fullName evidence="2">RNase H type-1 domain-containing protein</fullName>
    </recommendedName>
</protein>
<dbReference type="InterPro" id="IPR012337">
    <property type="entry name" value="RNaseH-like_sf"/>
</dbReference>
<evidence type="ECO:0000313" key="4">
    <source>
        <dbReference type="Proteomes" id="UP001489004"/>
    </source>
</evidence>
<dbReference type="CDD" id="cd09279">
    <property type="entry name" value="RNase_HI_like"/>
    <property type="match status" value="1"/>
</dbReference>
<dbReference type="GO" id="GO:0003676">
    <property type="term" value="F:nucleic acid binding"/>
    <property type="evidence" value="ECO:0007669"/>
    <property type="project" value="InterPro"/>
</dbReference>
<dbReference type="PANTHER" id="PTHR46387">
    <property type="entry name" value="POLYNUCLEOTIDYL TRANSFERASE, RIBONUCLEASE H-LIKE SUPERFAMILY PROTEIN"/>
    <property type="match status" value="1"/>
</dbReference>
<feature type="domain" description="RNase H type-1" evidence="2">
    <location>
        <begin position="36"/>
        <end position="172"/>
    </location>
</feature>
<dbReference type="PANTHER" id="PTHR46387:SF2">
    <property type="entry name" value="RIBONUCLEASE HI"/>
    <property type="match status" value="1"/>
</dbReference>
<dbReference type="Proteomes" id="UP001489004">
    <property type="component" value="Unassembled WGS sequence"/>
</dbReference>
<dbReference type="Gene3D" id="3.30.420.10">
    <property type="entry name" value="Ribonuclease H-like superfamily/Ribonuclease H"/>
    <property type="match status" value="1"/>
</dbReference>
<dbReference type="AlphaFoldDB" id="A0AAW1Q1U7"/>
<dbReference type="GO" id="GO:0004523">
    <property type="term" value="F:RNA-DNA hybrid ribonuclease activity"/>
    <property type="evidence" value="ECO:0007669"/>
    <property type="project" value="InterPro"/>
</dbReference>
<feature type="compositionally biased region" description="Low complexity" evidence="1">
    <location>
        <begin position="235"/>
        <end position="244"/>
    </location>
</feature>
<dbReference type="InterPro" id="IPR036397">
    <property type="entry name" value="RNaseH_sf"/>
</dbReference>
<reference evidence="3 4" key="1">
    <citation type="journal article" date="2024" name="Nat. Commun.">
        <title>Phylogenomics reveals the evolutionary origins of lichenization in chlorophyte algae.</title>
        <authorList>
            <person name="Puginier C."/>
            <person name="Libourel C."/>
            <person name="Otte J."/>
            <person name="Skaloud P."/>
            <person name="Haon M."/>
            <person name="Grisel S."/>
            <person name="Petersen M."/>
            <person name="Berrin J.G."/>
            <person name="Delaux P.M."/>
            <person name="Dal Grande F."/>
            <person name="Keller J."/>
        </authorList>
    </citation>
    <scope>NUCLEOTIDE SEQUENCE [LARGE SCALE GENOMIC DNA]</scope>
    <source>
        <strain evidence="3 4">SAG 2043</strain>
    </source>
</reference>
<dbReference type="SUPFAM" id="SSF53098">
    <property type="entry name" value="Ribonuclease H-like"/>
    <property type="match status" value="1"/>
</dbReference>
<organism evidence="3 4">
    <name type="scientific">[Myrmecia] bisecta</name>
    <dbReference type="NCBI Taxonomy" id="41462"/>
    <lineage>
        <taxon>Eukaryota</taxon>
        <taxon>Viridiplantae</taxon>
        <taxon>Chlorophyta</taxon>
        <taxon>core chlorophytes</taxon>
        <taxon>Trebouxiophyceae</taxon>
        <taxon>Trebouxiales</taxon>
        <taxon>Trebouxiaceae</taxon>
        <taxon>Myrmecia</taxon>
    </lineage>
</organism>
<dbReference type="PROSITE" id="PS50879">
    <property type="entry name" value="RNASE_H_1"/>
    <property type="match status" value="1"/>
</dbReference>
<comment type="caution">
    <text evidence="3">The sequence shown here is derived from an EMBL/GenBank/DDBJ whole genome shotgun (WGS) entry which is preliminary data.</text>
</comment>
<sequence>MPAGQGDEQPERRPEDPFGEAGDDSLEGEASIVVDPSKLYRLEFDGAARGNAKAVGRRSGCGAVLLEDSTNIEVGRTCVRLGSITNNAAEYKAVIYGLEAAKRIGVRRIKVQGDSNLVVQQVNGVWRVKEPSLMPLHRAVMEVKSHFDQFVIRHVYREHNKTADAIANHSLDVGGWAGLRAVQETDCTPGGAGGGRPASQTEGRMTILDWSAGRPMEGLKANQEDDASGQRKGRLAAQAAARAPTKQRRHQLSSSVMTMMYPA</sequence>
<evidence type="ECO:0000256" key="1">
    <source>
        <dbReference type="SAM" id="MobiDB-lite"/>
    </source>
</evidence>
<dbReference type="EMBL" id="JALJOR010000007">
    <property type="protein sequence ID" value="KAK9814798.1"/>
    <property type="molecule type" value="Genomic_DNA"/>
</dbReference>
<accession>A0AAW1Q1U7</accession>
<evidence type="ECO:0000313" key="3">
    <source>
        <dbReference type="EMBL" id="KAK9814798.1"/>
    </source>
</evidence>
<name>A0AAW1Q1U7_9CHLO</name>
<dbReference type="InterPro" id="IPR002156">
    <property type="entry name" value="RNaseH_domain"/>
</dbReference>
<proteinExistence type="predicted"/>
<evidence type="ECO:0000259" key="2">
    <source>
        <dbReference type="PROSITE" id="PS50879"/>
    </source>
</evidence>
<feature type="region of interest" description="Disordered" evidence="1">
    <location>
        <begin position="1"/>
        <end position="27"/>
    </location>
</feature>
<dbReference type="Pfam" id="PF13456">
    <property type="entry name" value="RVT_3"/>
    <property type="match status" value="1"/>
</dbReference>
<keyword evidence="4" id="KW-1185">Reference proteome</keyword>
<feature type="compositionally biased region" description="Acidic residues" evidence="1">
    <location>
        <begin position="17"/>
        <end position="27"/>
    </location>
</feature>
<feature type="region of interest" description="Disordered" evidence="1">
    <location>
        <begin position="220"/>
        <end position="263"/>
    </location>
</feature>
<dbReference type="FunFam" id="3.30.420.10:FF:000076">
    <property type="entry name" value="RBR-type E3 ubiquitin transferase"/>
    <property type="match status" value="1"/>
</dbReference>